<organism evidence="2 3">
    <name type="scientific">Scleroderma citrinum Foug A</name>
    <dbReference type="NCBI Taxonomy" id="1036808"/>
    <lineage>
        <taxon>Eukaryota</taxon>
        <taxon>Fungi</taxon>
        <taxon>Dikarya</taxon>
        <taxon>Basidiomycota</taxon>
        <taxon>Agaricomycotina</taxon>
        <taxon>Agaricomycetes</taxon>
        <taxon>Agaricomycetidae</taxon>
        <taxon>Boletales</taxon>
        <taxon>Sclerodermatineae</taxon>
        <taxon>Sclerodermataceae</taxon>
        <taxon>Scleroderma</taxon>
    </lineage>
</organism>
<gene>
    <name evidence="2" type="ORF">SCLCIDRAFT_21653</name>
</gene>
<sequence length="384" mass="41644">MDSYCASLSSPVASPEPVFDSSPATTSSHSKRYPRTRGHPRPSATPVLPPVVASTSSPRPSAVASQSGKSVPAKPDKGKGRQRATPTPPPSGSVDASPASVSTDSFPLTPEQHVCLVRMLKRLDEWLAQGWQPGINESHLRTLAEIFNTAESIAVGSLSNICHADLAWRLADSKGWEKSAGSSIMGAIDIQKLNWIAADALQAYQDRLFRRTQVSQIHDQTYRRGFDSKGWTAHLEELAMYAENGMREADNLLAWRVPAFLHMMKRARVLPSTSPLLVECLTGNGATSCSHFVSLLPEPTLSVPAMPLVRSLTDRLPCSSPTTNYATFSQAVDASRTPTPSEDFDAFNVTPLGTGHPTMTEVINQFMEDLLTQEFCPVTLAEDS</sequence>
<accession>A0A0C3EEZ3</accession>
<feature type="compositionally biased region" description="Polar residues" evidence="1">
    <location>
        <begin position="1"/>
        <end position="12"/>
    </location>
</feature>
<dbReference type="InParanoid" id="A0A0C3EEZ3"/>
<dbReference type="Proteomes" id="UP000053989">
    <property type="component" value="Unassembled WGS sequence"/>
</dbReference>
<evidence type="ECO:0000256" key="1">
    <source>
        <dbReference type="SAM" id="MobiDB-lite"/>
    </source>
</evidence>
<dbReference type="EMBL" id="KN822015">
    <property type="protein sequence ID" value="KIM66884.1"/>
    <property type="molecule type" value="Genomic_DNA"/>
</dbReference>
<dbReference type="HOGENOM" id="CLU_060799_0_0_1"/>
<reference evidence="2 3" key="1">
    <citation type="submission" date="2014-04" db="EMBL/GenBank/DDBJ databases">
        <authorList>
            <consortium name="DOE Joint Genome Institute"/>
            <person name="Kuo A."/>
            <person name="Kohler A."/>
            <person name="Nagy L.G."/>
            <person name="Floudas D."/>
            <person name="Copeland A."/>
            <person name="Barry K.W."/>
            <person name="Cichocki N."/>
            <person name="Veneault-Fourrey C."/>
            <person name="LaButti K."/>
            <person name="Lindquist E.A."/>
            <person name="Lipzen A."/>
            <person name="Lundell T."/>
            <person name="Morin E."/>
            <person name="Murat C."/>
            <person name="Sun H."/>
            <person name="Tunlid A."/>
            <person name="Henrissat B."/>
            <person name="Grigoriev I.V."/>
            <person name="Hibbett D.S."/>
            <person name="Martin F."/>
            <person name="Nordberg H.P."/>
            <person name="Cantor M.N."/>
            <person name="Hua S.X."/>
        </authorList>
    </citation>
    <scope>NUCLEOTIDE SEQUENCE [LARGE SCALE GENOMIC DNA]</scope>
    <source>
        <strain evidence="2 3">Foug A</strain>
    </source>
</reference>
<protein>
    <submittedName>
        <fullName evidence="2">Uncharacterized protein</fullName>
    </submittedName>
</protein>
<name>A0A0C3EEZ3_9AGAM</name>
<proteinExistence type="predicted"/>
<feature type="compositionally biased region" description="Basic residues" evidence="1">
    <location>
        <begin position="29"/>
        <end position="40"/>
    </location>
</feature>
<reference evidence="3" key="2">
    <citation type="submission" date="2015-01" db="EMBL/GenBank/DDBJ databases">
        <title>Evolutionary Origins and Diversification of the Mycorrhizal Mutualists.</title>
        <authorList>
            <consortium name="DOE Joint Genome Institute"/>
            <consortium name="Mycorrhizal Genomics Consortium"/>
            <person name="Kohler A."/>
            <person name="Kuo A."/>
            <person name="Nagy L.G."/>
            <person name="Floudas D."/>
            <person name="Copeland A."/>
            <person name="Barry K.W."/>
            <person name="Cichocki N."/>
            <person name="Veneault-Fourrey C."/>
            <person name="LaButti K."/>
            <person name="Lindquist E.A."/>
            <person name="Lipzen A."/>
            <person name="Lundell T."/>
            <person name="Morin E."/>
            <person name="Murat C."/>
            <person name="Riley R."/>
            <person name="Ohm R."/>
            <person name="Sun H."/>
            <person name="Tunlid A."/>
            <person name="Henrissat B."/>
            <person name="Grigoriev I.V."/>
            <person name="Hibbett D.S."/>
            <person name="Martin F."/>
        </authorList>
    </citation>
    <scope>NUCLEOTIDE SEQUENCE [LARGE SCALE GENOMIC DNA]</scope>
    <source>
        <strain evidence="3">Foug A</strain>
    </source>
</reference>
<feature type="compositionally biased region" description="Polar residues" evidence="1">
    <location>
        <begin position="53"/>
        <end position="69"/>
    </location>
</feature>
<evidence type="ECO:0000313" key="2">
    <source>
        <dbReference type="EMBL" id="KIM66884.1"/>
    </source>
</evidence>
<evidence type="ECO:0000313" key="3">
    <source>
        <dbReference type="Proteomes" id="UP000053989"/>
    </source>
</evidence>
<keyword evidence="3" id="KW-1185">Reference proteome</keyword>
<dbReference type="AlphaFoldDB" id="A0A0C3EEZ3"/>
<feature type="region of interest" description="Disordered" evidence="1">
    <location>
        <begin position="1"/>
        <end position="105"/>
    </location>
</feature>